<dbReference type="InterPro" id="IPR050464">
    <property type="entry name" value="Zeta_carotene_desat/Oxidored"/>
</dbReference>
<reference evidence="3" key="1">
    <citation type="submission" date="2020-07" db="EMBL/GenBank/DDBJ databases">
        <title>novel species isolated from the respiratory tract of Marmot.</title>
        <authorList>
            <person name="Zhang G."/>
        </authorList>
    </citation>
    <scope>NUCLEOTIDE SEQUENCE [LARGE SCALE GENOMIC DNA]</scope>
    <source>
        <strain evidence="3">686</strain>
    </source>
</reference>
<dbReference type="RefSeq" id="WP_188328618.1">
    <property type="nucleotide sequence ID" value="NZ_CP059491.1"/>
</dbReference>
<evidence type="ECO:0000259" key="1">
    <source>
        <dbReference type="Pfam" id="PF01593"/>
    </source>
</evidence>
<dbReference type="InterPro" id="IPR002937">
    <property type="entry name" value="Amino_oxidase"/>
</dbReference>
<dbReference type="InterPro" id="IPR036188">
    <property type="entry name" value="FAD/NAD-bd_sf"/>
</dbReference>
<evidence type="ECO:0000313" key="2">
    <source>
        <dbReference type="EMBL" id="QMT00609.1"/>
    </source>
</evidence>
<dbReference type="InterPro" id="IPR006311">
    <property type="entry name" value="TAT_signal"/>
</dbReference>
<proteinExistence type="predicted"/>
<dbReference type="InterPro" id="IPR019546">
    <property type="entry name" value="TAT_signal_bac_arc"/>
</dbReference>
<dbReference type="SUPFAM" id="SSF51905">
    <property type="entry name" value="FAD/NAD(P)-binding domain"/>
    <property type="match status" value="1"/>
</dbReference>
<gene>
    <name evidence="2" type="ORF">H1R19_17155</name>
</gene>
<dbReference type="Gene3D" id="3.50.50.60">
    <property type="entry name" value="FAD/NAD(P)-binding domain"/>
    <property type="match status" value="1"/>
</dbReference>
<dbReference type="PANTHER" id="PTHR42923:SF46">
    <property type="entry name" value="AMINE OXIDASE"/>
    <property type="match status" value="1"/>
</dbReference>
<keyword evidence="3" id="KW-1185">Reference proteome</keyword>
<dbReference type="GO" id="GO:0016491">
    <property type="term" value="F:oxidoreductase activity"/>
    <property type="evidence" value="ECO:0007669"/>
    <property type="project" value="InterPro"/>
</dbReference>
<dbReference type="Proteomes" id="UP000515663">
    <property type="component" value="Chromosome"/>
</dbReference>
<dbReference type="AlphaFoldDB" id="A0A7D7QVI9"/>
<sequence>MSGDQRTRRDRAAMGRRSVLKGSAAAAVLAGTAVALPNVAVPSAGAVPRAGGRRRDVAIFGGGMAGLSAAHELVERGFAVTVYEPAYLGGKARSHDVPGTARGGRLALPGEHGFRFFPGCYQHVPDTMERIPVGGSNVADRHLISVESAVIAFDEAGYAPTTAPASIMGLVEHAPDIVTLDNLRNALMTGLKFVVDVPVTELAYFVSRELVLATSCTERRVGQWEKQSWMQFVKAKGKSRAYQRYLVGALTRALVAAKPDSASARTIGQIGLALATSATGLLPQYDSGLVHGGVDRILNRPTNHAWIDPWVAHLRARGVTFVMGEGLADLSISRGRIDAARLTSGTTVDADWYVAAMPIDRLKPLLTPALLAADESLAGIRDLRDDWMVGIQYFLSRRSDLPPGHIAALGTPWALTGLFQARPWDVDFGRTYGDGRVKDCLSIDISEWEKPGILYGKPAKRCTKQEIAREVWAQMSRAMNAGGAATLRSEEIVTWSLDPGITFSPKTTGATTTSGASNATPLMVNTAGSYENRPHAYTALPNLFIGGDHVRSNIDLATMEGANESGRRVTNAIIAAADSPAPAAPVFPLWELPMLEPLKQIDRDRYRSGLPHILDI</sequence>
<protein>
    <submittedName>
        <fullName evidence="2">FAD-dependent oxidoreductase</fullName>
    </submittedName>
</protein>
<dbReference type="PROSITE" id="PS51318">
    <property type="entry name" value="TAT"/>
    <property type="match status" value="1"/>
</dbReference>
<dbReference type="PANTHER" id="PTHR42923">
    <property type="entry name" value="PROTOPORPHYRINOGEN OXIDASE"/>
    <property type="match status" value="1"/>
</dbReference>
<organism evidence="2 3">
    <name type="scientific">Gordonia jinghuaiqii</name>
    <dbReference type="NCBI Taxonomy" id="2758710"/>
    <lineage>
        <taxon>Bacteria</taxon>
        <taxon>Bacillati</taxon>
        <taxon>Actinomycetota</taxon>
        <taxon>Actinomycetes</taxon>
        <taxon>Mycobacteriales</taxon>
        <taxon>Gordoniaceae</taxon>
        <taxon>Gordonia</taxon>
    </lineage>
</organism>
<accession>A0A7D7QVI9</accession>
<dbReference type="EMBL" id="CP059491">
    <property type="protein sequence ID" value="QMT00609.1"/>
    <property type="molecule type" value="Genomic_DNA"/>
</dbReference>
<feature type="domain" description="Amine oxidase" evidence="1">
    <location>
        <begin position="64"/>
        <end position="574"/>
    </location>
</feature>
<dbReference type="Pfam" id="PF01593">
    <property type="entry name" value="Amino_oxidase"/>
    <property type="match status" value="1"/>
</dbReference>
<dbReference type="NCBIfam" id="TIGR01409">
    <property type="entry name" value="TAT_signal_seq"/>
    <property type="match status" value="1"/>
</dbReference>
<evidence type="ECO:0000313" key="3">
    <source>
        <dbReference type="Proteomes" id="UP000515663"/>
    </source>
</evidence>
<name>A0A7D7QVI9_9ACTN</name>
<dbReference type="KEGG" id="gji:H1R19_17155"/>